<accession>Q551C7</accession>
<comment type="caution">
    <text evidence="1">The sequence shown here is derived from an EMBL/GenBank/DDBJ whole genome shotgun (WGS) entry which is preliminary data.</text>
</comment>
<dbReference type="AlphaFoldDB" id="Q551C7"/>
<evidence type="ECO:0000313" key="1">
    <source>
        <dbReference type="EMBL" id="EAL69084.1"/>
    </source>
</evidence>
<proteinExistence type="predicted"/>
<dbReference type="GeneID" id="8620615"/>
<dbReference type="InParanoid" id="Q551C7"/>
<sequence length="59" mass="6891">MLFESIKLNIKINNSLNECSNLLISENNKHSLYINSLNTITTRNQTSSFFFSRPNFQCF</sequence>
<dbReference type="EMBL" id="AAFI02000018">
    <property type="protein sequence ID" value="EAL69084.1"/>
    <property type="molecule type" value="Genomic_DNA"/>
</dbReference>
<dbReference type="RefSeq" id="XP_643011.1">
    <property type="nucleotide sequence ID" value="XM_637919.1"/>
</dbReference>
<dbReference type="dictyBase" id="DDB_G0276653"/>
<protein>
    <submittedName>
        <fullName evidence="1">Uncharacterized protein</fullName>
    </submittedName>
</protein>
<name>Q551C7_DICDI</name>
<reference evidence="1 2" key="1">
    <citation type="journal article" date="2005" name="Nature">
        <title>The genome of the social amoeba Dictyostelium discoideum.</title>
        <authorList>
            <consortium name="The Dictyostelium discoideum Sequencing Consortium"/>
            <person name="Eichinger L."/>
            <person name="Pachebat J.A."/>
            <person name="Glockner G."/>
            <person name="Rajandream M.A."/>
            <person name="Sucgang R."/>
            <person name="Berriman M."/>
            <person name="Song J."/>
            <person name="Olsen R."/>
            <person name="Szafranski K."/>
            <person name="Xu Q."/>
            <person name="Tunggal B."/>
            <person name="Kummerfeld S."/>
            <person name="Madera M."/>
            <person name="Konfortov B.A."/>
            <person name="Rivero F."/>
            <person name="Bankier A.T."/>
            <person name="Lehmann R."/>
            <person name="Hamlin N."/>
            <person name="Davies R."/>
            <person name="Gaudet P."/>
            <person name="Fey P."/>
            <person name="Pilcher K."/>
            <person name="Chen G."/>
            <person name="Saunders D."/>
            <person name="Sodergren E."/>
            <person name="Davis P."/>
            <person name="Kerhornou A."/>
            <person name="Nie X."/>
            <person name="Hall N."/>
            <person name="Anjard C."/>
            <person name="Hemphill L."/>
            <person name="Bason N."/>
            <person name="Farbrother P."/>
            <person name="Desany B."/>
            <person name="Just E."/>
            <person name="Morio T."/>
            <person name="Rost R."/>
            <person name="Churcher C."/>
            <person name="Cooper J."/>
            <person name="Haydock S."/>
            <person name="van Driessche N."/>
            <person name="Cronin A."/>
            <person name="Goodhead I."/>
            <person name="Muzny D."/>
            <person name="Mourier T."/>
            <person name="Pain A."/>
            <person name="Lu M."/>
            <person name="Harper D."/>
            <person name="Lindsay R."/>
            <person name="Hauser H."/>
            <person name="James K."/>
            <person name="Quiles M."/>
            <person name="Madan Babu M."/>
            <person name="Saito T."/>
            <person name="Buchrieser C."/>
            <person name="Wardroper A."/>
            <person name="Felder M."/>
            <person name="Thangavelu M."/>
            <person name="Johnson D."/>
            <person name="Knights A."/>
            <person name="Loulseged H."/>
            <person name="Mungall K."/>
            <person name="Oliver K."/>
            <person name="Price C."/>
            <person name="Quail M.A."/>
            <person name="Urushihara H."/>
            <person name="Hernandez J."/>
            <person name="Rabbinowitsch E."/>
            <person name="Steffen D."/>
            <person name="Sanders M."/>
            <person name="Ma J."/>
            <person name="Kohara Y."/>
            <person name="Sharp S."/>
            <person name="Simmonds M."/>
            <person name="Spiegler S."/>
            <person name="Tivey A."/>
            <person name="Sugano S."/>
            <person name="White B."/>
            <person name="Walker D."/>
            <person name="Woodward J."/>
            <person name="Winckler T."/>
            <person name="Tanaka Y."/>
            <person name="Shaulsky G."/>
            <person name="Schleicher M."/>
            <person name="Weinstock G."/>
            <person name="Rosenthal A."/>
            <person name="Cox E.C."/>
            <person name="Chisholm R.L."/>
            <person name="Gibbs R."/>
            <person name="Loomis W.F."/>
            <person name="Platzer M."/>
            <person name="Kay R.R."/>
            <person name="Williams J."/>
            <person name="Dear P.H."/>
            <person name="Noegel A.A."/>
            <person name="Barrell B."/>
            <person name="Kuspa A."/>
        </authorList>
    </citation>
    <scope>NUCLEOTIDE SEQUENCE [LARGE SCALE GENOMIC DNA]</scope>
    <source>
        <strain evidence="1 2">AX4</strain>
    </source>
</reference>
<dbReference type="HOGENOM" id="CLU_2965685_0_0_1"/>
<organism evidence="1 2">
    <name type="scientific">Dictyostelium discoideum</name>
    <name type="common">Social amoeba</name>
    <dbReference type="NCBI Taxonomy" id="44689"/>
    <lineage>
        <taxon>Eukaryota</taxon>
        <taxon>Amoebozoa</taxon>
        <taxon>Evosea</taxon>
        <taxon>Eumycetozoa</taxon>
        <taxon>Dictyostelia</taxon>
        <taxon>Dictyosteliales</taxon>
        <taxon>Dictyosteliaceae</taxon>
        <taxon>Dictyostelium</taxon>
    </lineage>
</organism>
<evidence type="ECO:0000313" key="2">
    <source>
        <dbReference type="Proteomes" id="UP000002195"/>
    </source>
</evidence>
<dbReference type="Proteomes" id="UP000002195">
    <property type="component" value="Unassembled WGS sequence"/>
</dbReference>
<dbReference type="KEGG" id="ddi:DDB_G0276653"/>
<dbReference type="PaxDb" id="44689-DDB0202933"/>
<keyword evidence="2" id="KW-1185">Reference proteome</keyword>
<gene>
    <name evidence="1" type="ORF">DDB_G0276653</name>
</gene>
<dbReference type="VEuPathDB" id="AmoebaDB:DDB_G0276653"/>